<evidence type="ECO:0000256" key="2">
    <source>
        <dbReference type="ARBA" id="ARBA00008531"/>
    </source>
</evidence>
<keyword evidence="17" id="KW-0966">Cell projection</keyword>
<evidence type="ECO:0000256" key="12">
    <source>
        <dbReference type="ARBA" id="ARBA00025337"/>
    </source>
</evidence>
<keyword evidence="4" id="KW-0813">Transport</keyword>
<keyword evidence="7" id="KW-1005">Bacterial flagellum biogenesis</keyword>
<evidence type="ECO:0000256" key="6">
    <source>
        <dbReference type="ARBA" id="ARBA00022741"/>
    </source>
</evidence>
<evidence type="ECO:0000259" key="16">
    <source>
        <dbReference type="SMART" id="SM00962"/>
    </source>
</evidence>
<organism evidence="17 18">
    <name type="scientific">Bisbaumannia pacifica</name>
    <dbReference type="NCBI Taxonomy" id="77098"/>
    <lineage>
        <taxon>Bacteria</taxon>
        <taxon>Pseudomonadati</taxon>
        <taxon>Pseudomonadota</taxon>
        <taxon>Gammaproteobacteria</taxon>
        <taxon>Oceanospirillales</taxon>
        <taxon>Halomonadaceae</taxon>
        <taxon>Bisbaumannia</taxon>
    </lineage>
</organism>
<reference evidence="17 18" key="1">
    <citation type="submission" date="2020-12" db="EMBL/GenBank/DDBJ databases">
        <title>Draft genome sequence of Halomonas pacifica strain CARE-V15.</title>
        <authorList>
            <person name="Vignesh N."/>
            <person name="Thabitha A."/>
            <person name="Saravanan R."/>
            <person name="Manigandan V."/>
        </authorList>
    </citation>
    <scope>NUCLEOTIDE SEQUENCE [LARGE SCALE GENOMIC DNA]</scope>
    <source>
        <strain evidence="17 18">CARE-V15</strain>
    </source>
</reference>
<dbReference type="InterPro" id="IPR003593">
    <property type="entry name" value="AAA+_ATPase"/>
</dbReference>
<dbReference type="SMART" id="SM00962">
    <property type="entry name" value="SRP54"/>
    <property type="match status" value="1"/>
</dbReference>
<feature type="compositionally biased region" description="Basic and acidic residues" evidence="14">
    <location>
        <begin position="130"/>
        <end position="142"/>
    </location>
</feature>
<accession>A0ABD4L304</accession>
<dbReference type="InterPro" id="IPR000897">
    <property type="entry name" value="SRP54_GTPase_dom"/>
</dbReference>
<dbReference type="SMART" id="SM00382">
    <property type="entry name" value="AAA"/>
    <property type="match status" value="1"/>
</dbReference>
<dbReference type="RefSeq" id="WP_198057394.1">
    <property type="nucleotide sequence ID" value="NZ_JAEDAF010000005.1"/>
</dbReference>
<dbReference type="SUPFAM" id="SSF52540">
    <property type="entry name" value="P-loop containing nucleoside triphosphate hydrolases"/>
    <property type="match status" value="1"/>
</dbReference>
<evidence type="ECO:0000256" key="11">
    <source>
        <dbReference type="ARBA" id="ARBA00023225"/>
    </source>
</evidence>
<comment type="caution">
    <text evidence="17">The sequence shown here is derived from an EMBL/GenBank/DDBJ whole genome shotgun (WGS) entry which is preliminary data.</text>
</comment>
<evidence type="ECO:0000313" key="17">
    <source>
        <dbReference type="EMBL" id="MBH8579831.1"/>
    </source>
</evidence>
<evidence type="ECO:0000256" key="9">
    <source>
        <dbReference type="ARBA" id="ARBA00023134"/>
    </source>
</evidence>
<feature type="region of interest" description="Disordered" evidence="14">
    <location>
        <begin position="46"/>
        <end position="218"/>
    </location>
</feature>
<evidence type="ECO:0000256" key="1">
    <source>
        <dbReference type="ARBA" id="ARBA00004413"/>
    </source>
</evidence>
<evidence type="ECO:0000256" key="8">
    <source>
        <dbReference type="ARBA" id="ARBA00022927"/>
    </source>
</evidence>
<evidence type="ECO:0000313" key="18">
    <source>
        <dbReference type="Proteomes" id="UP000651738"/>
    </source>
</evidence>
<sequence length="873" mass="93524">MSVTRFLGANVREAMRRVRSALGDDALILANRRTAEGIEILATTEAEAADSPQAPAASQTEAPASDSEADFSLPAGRSPASFAQALAARHGVSLPEDSVSDPASRDSASDSLRAQALAARHGVSLPAGEADAKAAELRRETPPPKPLSRARAAYSPAPDAYPELPEVDGYPMPPEPAGDSAVPRPGGYPAAPEPAAGEAAIPPAAAPGIGQPAGATSDPADFVALSQRLLSEVQDMRQLLTREPPAREGRPGALQGLQRQLVAAGFGHALISELLAGLPTELALEDAAAAPVQAWLKRTLAARLTTRDDEESLFTEAGILALVGPTGVGKTTTTAKLAARYVMRHGPEGLALVTTDSYRIGAHEQLRIYADILGVEVHALDAETPLEGLLGRLADKALVIIDTVGMSQRDQRLVDQVARLQRGRRGVRLMLMLSATSQGETLEEIVQTYCRAARGAGARLEDVILTKQDEAARLGPLLDGLIRHGLRLNFVCHGQQVPEDMARADGPALVEAALASAEAAPSNGQVAAELPRLASWSRDLAGQSRALGAAWRRLGRSLPAFSPLAEAWQAAGLPPAEQARHLEALWSSEAAEAGTIMRWARRRPQAQGWRQPDQRLTPQGLGLGLPALQHRQPADEIERLAWAEALGVRAHLLPSLPGRDAWDWLGERVRPWLSQAQAGARVWHRGERLTLGELVGQGEALTPLPCRYRQEAATLSLRQLAVAASPAGSRRQEDRALWAWCGELQSDTGRRLGRRYWLSPAWLEWDALELLRHQLGLEGLERLTRRAWQQLPEAGLEPLEPQLRLTLAAGLAALAQALEHSEAPWALDLRGELLALQGGRRARSAGRLLDGLVQLLIARDALRSLTLGLEEVR</sequence>
<dbReference type="AlphaFoldDB" id="A0ABD4L304"/>
<evidence type="ECO:0000256" key="3">
    <source>
        <dbReference type="ARBA" id="ARBA00014919"/>
    </source>
</evidence>
<evidence type="ECO:0000256" key="7">
    <source>
        <dbReference type="ARBA" id="ARBA00022795"/>
    </source>
</evidence>
<keyword evidence="17" id="KW-0282">Flagellum</keyword>
<comment type="function">
    <text evidence="12">Necessary for flagellar biosynthesis. May be involved in translocation of the flagellum.</text>
</comment>
<dbReference type="CDD" id="cd17873">
    <property type="entry name" value="FlhF"/>
    <property type="match status" value="1"/>
</dbReference>
<evidence type="ECO:0000256" key="10">
    <source>
        <dbReference type="ARBA" id="ARBA00023136"/>
    </source>
</evidence>
<name>A0ABD4L304_9GAMM</name>
<dbReference type="GO" id="GO:0003924">
    <property type="term" value="F:GTPase activity"/>
    <property type="evidence" value="ECO:0007669"/>
    <property type="project" value="UniProtKB-UniRule"/>
</dbReference>
<evidence type="ECO:0000256" key="4">
    <source>
        <dbReference type="ARBA" id="ARBA00022448"/>
    </source>
</evidence>
<proteinExistence type="inferred from homology"/>
<dbReference type="EMBL" id="JAEDAF010000005">
    <property type="protein sequence ID" value="MBH8579831.1"/>
    <property type="molecule type" value="Genomic_DNA"/>
</dbReference>
<evidence type="ECO:0000256" key="13">
    <source>
        <dbReference type="NCBIfam" id="TIGR03499"/>
    </source>
</evidence>
<feature type="compositionally biased region" description="Low complexity" evidence="14">
    <location>
        <begin position="46"/>
        <end position="59"/>
    </location>
</feature>
<comment type="subcellular location">
    <subcellularLocation>
        <location evidence="1">Cell membrane</location>
        <topology evidence="1">Peripheral membrane protein</topology>
        <orientation evidence="1">Cytoplasmic side</orientation>
    </subcellularLocation>
</comment>
<dbReference type="PANTHER" id="PTHR43134">
    <property type="entry name" value="SIGNAL RECOGNITION PARTICLE RECEPTOR SUBUNIT ALPHA"/>
    <property type="match status" value="1"/>
</dbReference>
<dbReference type="GO" id="GO:0015031">
    <property type="term" value="P:protein transport"/>
    <property type="evidence" value="ECO:0007669"/>
    <property type="project" value="UniProtKB-KW"/>
</dbReference>
<keyword evidence="10" id="KW-0472">Membrane</keyword>
<dbReference type="Pfam" id="PF00448">
    <property type="entry name" value="SRP54"/>
    <property type="match status" value="1"/>
</dbReference>
<evidence type="ECO:0000256" key="14">
    <source>
        <dbReference type="SAM" id="MobiDB-lite"/>
    </source>
</evidence>
<keyword evidence="6" id="KW-0547">Nucleotide-binding</keyword>
<comment type="similarity">
    <text evidence="2">Belongs to the GTP-binding SRP family.</text>
</comment>
<keyword evidence="9" id="KW-0342">GTP-binding</keyword>
<dbReference type="GO" id="GO:0005525">
    <property type="term" value="F:GTP binding"/>
    <property type="evidence" value="ECO:0007669"/>
    <property type="project" value="UniProtKB-UniRule"/>
</dbReference>
<dbReference type="PANTHER" id="PTHR43134:SF3">
    <property type="entry name" value="FLAGELLAR BIOSYNTHESIS PROTEIN FLHF"/>
    <property type="match status" value="1"/>
</dbReference>
<dbReference type="GO" id="GO:0044781">
    <property type="term" value="P:bacterial-type flagellum organization"/>
    <property type="evidence" value="ECO:0007669"/>
    <property type="project" value="UniProtKB-UniRule"/>
</dbReference>
<feature type="domain" description="AAA+ ATPase" evidence="15">
    <location>
        <begin position="316"/>
        <end position="498"/>
    </location>
</feature>
<keyword evidence="8" id="KW-0653">Protein transport</keyword>
<dbReference type="FunFam" id="3.40.50.300:FF:000695">
    <property type="entry name" value="Flagellar biosynthesis regulator FlhF"/>
    <property type="match status" value="1"/>
</dbReference>
<evidence type="ECO:0000259" key="15">
    <source>
        <dbReference type="SMART" id="SM00382"/>
    </source>
</evidence>
<dbReference type="Gene3D" id="1.20.120.1380">
    <property type="entry name" value="Flagellar FlhF biosynthesis protein, N domain"/>
    <property type="match status" value="1"/>
</dbReference>
<dbReference type="GO" id="GO:0005886">
    <property type="term" value="C:plasma membrane"/>
    <property type="evidence" value="ECO:0007669"/>
    <property type="project" value="UniProtKB-SubCell"/>
</dbReference>
<dbReference type="Gene3D" id="3.40.50.300">
    <property type="entry name" value="P-loop containing nucleotide triphosphate hydrolases"/>
    <property type="match status" value="1"/>
</dbReference>
<dbReference type="InterPro" id="IPR047040">
    <property type="entry name" value="FlhF__GTPase_dom"/>
</dbReference>
<dbReference type="GO" id="GO:0006614">
    <property type="term" value="P:SRP-dependent cotranslational protein targeting to membrane"/>
    <property type="evidence" value="ECO:0007669"/>
    <property type="project" value="UniProtKB-UniRule"/>
</dbReference>
<keyword evidence="17" id="KW-0969">Cilium</keyword>
<keyword evidence="5" id="KW-1003">Cell membrane</keyword>
<gene>
    <name evidence="17" type="primary">flhF</name>
    <name evidence="17" type="ORF">I7V36_06955</name>
</gene>
<feature type="domain" description="SRP54-type proteins GTP-binding" evidence="16">
    <location>
        <begin position="317"/>
        <end position="515"/>
    </location>
</feature>
<dbReference type="InterPro" id="IPR020006">
    <property type="entry name" value="FlhF"/>
</dbReference>
<keyword evidence="11" id="KW-1006">Bacterial flagellum protein export</keyword>
<feature type="compositionally biased region" description="Low complexity" evidence="14">
    <location>
        <begin position="185"/>
        <end position="215"/>
    </location>
</feature>
<dbReference type="InterPro" id="IPR027417">
    <property type="entry name" value="P-loop_NTPase"/>
</dbReference>
<dbReference type="Proteomes" id="UP000651738">
    <property type="component" value="Unassembled WGS sequence"/>
</dbReference>
<evidence type="ECO:0000256" key="5">
    <source>
        <dbReference type="ARBA" id="ARBA00022475"/>
    </source>
</evidence>
<feature type="compositionally biased region" description="Low complexity" evidence="14">
    <location>
        <begin position="109"/>
        <end position="120"/>
    </location>
</feature>
<protein>
    <recommendedName>
        <fullName evidence="3 13">Flagellar biosynthesis protein FlhF</fullName>
    </recommendedName>
</protein>
<dbReference type="NCBIfam" id="TIGR03499">
    <property type="entry name" value="FlhF"/>
    <property type="match status" value="1"/>
</dbReference>